<dbReference type="VEuPathDB" id="AmoebaDB:EHI8A_005670"/>
<evidence type="ECO:0000313" key="2">
    <source>
        <dbReference type="Proteomes" id="UP000078387"/>
    </source>
</evidence>
<dbReference type="SUPFAM" id="SSF49452">
    <property type="entry name" value="Starch-binding domain-like"/>
    <property type="match status" value="1"/>
</dbReference>
<protein>
    <submittedName>
        <fullName evidence="1">Uncharacterized protein</fullName>
    </submittedName>
</protein>
<dbReference type="VEuPathDB" id="AmoebaDB:KM1_013600"/>
<sequence length="195" mass="23275">MNKTSYLCSRILRSDLNKENMDIPVTFSIHYVTSYGEELYIVFDDGVERKMSWSNGHIWTIRCCVLPRLTRWWYEVKQSCVVTRIEKDLHSRQYIFEKDRFYNITDSWDCGAYSMKISKFPKLQKSNTIIFTHPRAVTLPYYNRSPLVRCRIQENNELDNNVPNYKGVRFDSFDDMMIEETQISSKEGHESVHQQ</sequence>
<name>A0A175JL30_ENTHI</name>
<dbReference type="AlphaFoldDB" id="A0A175JL30"/>
<evidence type="ECO:0000313" key="1">
    <source>
        <dbReference type="EMBL" id="GAT94411.1"/>
    </source>
</evidence>
<organism evidence="1 2">
    <name type="scientific">Entamoeba histolytica</name>
    <dbReference type="NCBI Taxonomy" id="5759"/>
    <lineage>
        <taxon>Eukaryota</taxon>
        <taxon>Amoebozoa</taxon>
        <taxon>Evosea</taxon>
        <taxon>Archamoebae</taxon>
        <taxon>Mastigamoebida</taxon>
        <taxon>Entamoebidae</taxon>
        <taxon>Entamoeba</taxon>
    </lineage>
</organism>
<dbReference type="VEuPathDB" id="AmoebaDB:EHI_194380"/>
<comment type="caution">
    <text evidence="1">The sequence shown here is derived from an EMBL/GenBank/DDBJ whole genome shotgun (WGS) entry which is preliminary data.</text>
</comment>
<dbReference type="GO" id="GO:0030246">
    <property type="term" value="F:carbohydrate binding"/>
    <property type="evidence" value="ECO:0007669"/>
    <property type="project" value="InterPro"/>
</dbReference>
<dbReference type="VEuPathDB" id="AmoebaDB:EHI7A_005130"/>
<gene>
    <name evidence="1" type="ORF">CL6EHI_194380</name>
</gene>
<accession>A0A175JL30</accession>
<dbReference type="Proteomes" id="UP000078387">
    <property type="component" value="Unassembled WGS sequence"/>
</dbReference>
<dbReference type="eggNOG" id="ENOG502RG78">
    <property type="taxonomic scope" value="Eukaryota"/>
</dbReference>
<dbReference type="VEuPathDB" id="AmoebaDB:EHI5A_012010"/>
<proteinExistence type="predicted"/>
<dbReference type="EMBL" id="BDEQ01000001">
    <property type="protein sequence ID" value="GAT94411.1"/>
    <property type="molecule type" value="Genomic_DNA"/>
</dbReference>
<reference evidence="1 2" key="1">
    <citation type="submission" date="2016-05" db="EMBL/GenBank/DDBJ databases">
        <title>First whole genome sequencing of Entamoeba histolytica HM1:IMSS-clone-6.</title>
        <authorList>
            <person name="Mukherjee Avik.K."/>
            <person name="Izumyama S."/>
            <person name="Nakada-Tsukui K."/>
            <person name="Nozaki T."/>
        </authorList>
    </citation>
    <scope>NUCLEOTIDE SEQUENCE [LARGE SCALE GENOMIC DNA]</scope>
    <source>
        <strain evidence="1 2">HM1:IMSS clone 6</strain>
    </source>
</reference>
<dbReference type="InterPro" id="IPR013784">
    <property type="entry name" value="Carb-bd-like_fold"/>
</dbReference>